<dbReference type="PANTHER" id="PTHR33592">
    <property type="entry name" value="TRANSMEMBRANE PROTEIN"/>
    <property type="match status" value="1"/>
</dbReference>
<name>A0AAN7ECU4_QUERU</name>
<gene>
    <name evidence="2" type="ORF">RGQ29_003876</name>
</gene>
<evidence type="ECO:0000313" key="3">
    <source>
        <dbReference type="Proteomes" id="UP001324115"/>
    </source>
</evidence>
<evidence type="ECO:0008006" key="4">
    <source>
        <dbReference type="Google" id="ProtNLM"/>
    </source>
</evidence>
<organism evidence="2 3">
    <name type="scientific">Quercus rubra</name>
    <name type="common">Northern red oak</name>
    <name type="synonym">Quercus borealis</name>
    <dbReference type="NCBI Taxonomy" id="3512"/>
    <lineage>
        <taxon>Eukaryota</taxon>
        <taxon>Viridiplantae</taxon>
        <taxon>Streptophyta</taxon>
        <taxon>Embryophyta</taxon>
        <taxon>Tracheophyta</taxon>
        <taxon>Spermatophyta</taxon>
        <taxon>Magnoliopsida</taxon>
        <taxon>eudicotyledons</taxon>
        <taxon>Gunneridae</taxon>
        <taxon>Pentapetalae</taxon>
        <taxon>rosids</taxon>
        <taxon>fabids</taxon>
        <taxon>Fagales</taxon>
        <taxon>Fagaceae</taxon>
        <taxon>Quercus</taxon>
    </lineage>
</organism>
<evidence type="ECO:0000256" key="1">
    <source>
        <dbReference type="SAM" id="SignalP"/>
    </source>
</evidence>
<feature type="non-terminal residue" evidence="2">
    <location>
        <position position="108"/>
    </location>
</feature>
<feature type="non-terminal residue" evidence="2">
    <location>
        <position position="1"/>
    </location>
</feature>
<keyword evidence="1" id="KW-0732">Signal</keyword>
<sequence>KNVLTVLLIVTILFASPQVGATRPLEGEQWLKKERLLLQSLQRAPVPPSGPNPCTNIPRRNEGICPNGGWGLAGSFNTKNPGFICKINLFPIFNASVECIAITRERER</sequence>
<dbReference type="EMBL" id="JAXUIC010000010">
    <property type="protein sequence ID" value="KAK4568263.1"/>
    <property type="molecule type" value="Genomic_DNA"/>
</dbReference>
<accession>A0AAN7ECU4</accession>
<keyword evidence="3" id="KW-1185">Reference proteome</keyword>
<dbReference type="PANTHER" id="PTHR33592:SF20">
    <property type="match status" value="1"/>
</dbReference>
<evidence type="ECO:0000313" key="2">
    <source>
        <dbReference type="EMBL" id="KAK4568263.1"/>
    </source>
</evidence>
<dbReference type="Proteomes" id="UP001324115">
    <property type="component" value="Unassembled WGS sequence"/>
</dbReference>
<comment type="caution">
    <text evidence="2">The sequence shown here is derived from an EMBL/GenBank/DDBJ whole genome shotgun (WGS) entry which is preliminary data.</text>
</comment>
<proteinExistence type="predicted"/>
<protein>
    <recommendedName>
        <fullName evidence="4">Secreted protein</fullName>
    </recommendedName>
</protein>
<feature type="chain" id="PRO_5042902355" description="Secreted protein" evidence="1">
    <location>
        <begin position="22"/>
        <end position="108"/>
    </location>
</feature>
<reference evidence="2 3" key="1">
    <citation type="journal article" date="2023" name="G3 (Bethesda)">
        <title>A haplotype-resolved chromosome-scale genome for Quercus rubra L. provides insights into the genetics of adaptive traits for red oak species.</title>
        <authorList>
            <person name="Kapoor B."/>
            <person name="Jenkins J."/>
            <person name="Schmutz J."/>
            <person name="Zhebentyayeva T."/>
            <person name="Kuelheim C."/>
            <person name="Coggeshall M."/>
            <person name="Heim C."/>
            <person name="Lasky J.R."/>
            <person name="Leites L."/>
            <person name="Islam-Faridi N."/>
            <person name="Romero-Severson J."/>
            <person name="DeLeo V.L."/>
            <person name="Lucas S.M."/>
            <person name="Lazic D."/>
            <person name="Gailing O."/>
            <person name="Carlson J."/>
            <person name="Staton M."/>
        </authorList>
    </citation>
    <scope>NUCLEOTIDE SEQUENCE [LARGE SCALE GENOMIC DNA]</scope>
    <source>
        <strain evidence="2">Pseudo-F2</strain>
    </source>
</reference>
<dbReference type="AlphaFoldDB" id="A0AAN7ECU4"/>
<feature type="signal peptide" evidence="1">
    <location>
        <begin position="1"/>
        <end position="21"/>
    </location>
</feature>